<sequence>MPGPGAAIAAKTLLNPKVVRAIVIAAALLFVSLVASAYLILALFSGTAQASGPDPEATTATGIFPVDGAWTVPVGGPYSITSRFGYRPDVYPHDHFGIDLAQGCGQPILAAAAGEVTFAGWARGGWGNRVKIKHSDTVATAYAHLAEGSIKVREGDHVVPGQLIGSEGATGIGTGCHLHFEVYLHGARINPEPFMAQQGVIL</sequence>
<dbReference type="InterPro" id="IPR011055">
    <property type="entry name" value="Dup_hybrid_motif"/>
</dbReference>
<evidence type="ECO:0000313" key="3">
    <source>
        <dbReference type="EMBL" id="OAZ41477.1"/>
    </source>
</evidence>
<dbReference type="RefSeq" id="WP_064955913.1">
    <property type="nucleotide sequence ID" value="NZ_LZEM01000016.1"/>
</dbReference>
<proteinExistence type="predicted"/>
<evidence type="ECO:0000313" key="4">
    <source>
        <dbReference type="Proteomes" id="UP000093918"/>
    </source>
</evidence>
<keyword evidence="1" id="KW-0812">Transmembrane</keyword>
<dbReference type="Proteomes" id="UP000093918">
    <property type="component" value="Unassembled WGS sequence"/>
</dbReference>
<feature type="domain" description="M23ase beta-sheet core" evidence="2">
    <location>
        <begin position="94"/>
        <end position="191"/>
    </location>
</feature>
<dbReference type="Pfam" id="PF01551">
    <property type="entry name" value="Peptidase_M23"/>
    <property type="match status" value="1"/>
</dbReference>
<dbReference type="InterPro" id="IPR050570">
    <property type="entry name" value="Cell_wall_metabolism_enzyme"/>
</dbReference>
<evidence type="ECO:0000259" key="2">
    <source>
        <dbReference type="Pfam" id="PF01551"/>
    </source>
</evidence>
<keyword evidence="1" id="KW-0472">Membrane</keyword>
<keyword evidence="1" id="KW-1133">Transmembrane helix</keyword>
<dbReference type="PANTHER" id="PTHR21666:SF270">
    <property type="entry name" value="MUREIN HYDROLASE ACTIVATOR ENVC"/>
    <property type="match status" value="1"/>
</dbReference>
<keyword evidence="4" id="KW-1185">Reference proteome</keyword>
<feature type="transmembrane region" description="Helical" evidence="1">
    <location>
        <begin position="21"/>
        <end position="44"/>
    </location>
</feature>
<organism evidence="3 4">
    <name type="scientific">Microbacterium arborescens</name>
    <dbReference type="NCBI Taxonomy" id="33883"/>
    <lineage>
        <taxon>Bacteria</taxon>
        <taxon>Bacillati</taxon>
        <taxon>Actinomycetota</taxon>
        <taxon>Actinomycetes</taxon>
        <taxon>Micrococcales</taxon>
        <taxon>Microbacteriaceae</taxon>
        <taxon>Microbacterium</taxon>
    </lineage>
</organism>
<reference evidence="4" key="1">
    <citation type="submission" date="2016-06" db="EMBL/GenBank/DDBJ databases">
        <title>Genome sequencing of cellulolytic organisms.</title>
        <authorList>
            <person name="Bohra V."/>
            <person name="Dafale N.A."/>
            <person name="Purohit H.J."/>
        </authorList>
    </citation>
    <scope>NUCLEOTIDE SEQUENCE [LARGE SCALE GENOMIC DNA]</scope>
    <source>
        <strain evidence="4">ND21</strain>
    </source>
</reference>
<dbReference type="SUPFAM" id="SSF51261">
    <property type="entry name" value="Duplicated hybrid motif"/>
    <property type="match status" value="1"/>
</dbReference>
<dbReference type="Gene3D" id="2.70.70.10">
    <property type="entry name" value="Glucose Permease (Domain IIA)"/>
    <property type="match status" value="1"/>
</dbReference>
<name>A0ABX2WJ47_9MICO</name>
<protein>
    <recommendedName>
        <fullName evidence="2">M23ase beta-sheet core domain-containing protein</fullName>
    </recommendedName>
</protein>
<dbReference type="PANTHER" id="PTHR21666">
    <property type="entry name" value="PEPTIDASE-RELATED"/>
    <property type="match status" value="1"/>
</dbReference>
<gene>
    <name evidence="3" type="ORF">A9Z40_02025</name>
</gene>
<dbReference type="InterPro" id="IPR016047">
    <property type="entry name" value="M23ase_b-sheet_dom"/>
</dbReference>
<comment type="caution">
    <text evidence="3">The sequence shown here is derived from an EMBL/GenBank/DDBJ whole genome shotgun (WGS) entry which is preliminary data.</text>
</comment>
<accession>A0ABX2WJ47</accession>
<evidence type="ECO:0000256" key="1">
    <source>
        <dbReference type="SAM" id="Phobius"/>
    </source>
</evidence>
<dbReference type="EMBL" id="LZEM01000016">
    <property type="protein sequence ID" value="OAZ41477.1"/>
    <property type="molecule type" value="Genomic_DNA"/>
</dbReference>
<dbReference type="CDD" id="cd12797">
    <property type="entry name" value="M23_peptidase"/>
    <property type="match status" value="1"/>
</dbReference>